<evidence type="ECO:0000256" key="8">
    <source>
        <dbReference type="ARBA" id="ARBA00022771"/>
    </source>
</evidence>
<keyword evidence="4" id="KW-1017">Isopeptide bond</keyword>
<evidence type="ECO:0000256" key="11">
    <source>
        <dbReference type="ARBA" id="ARBA00023015"/>
    </source>
</evidence>
<dbReference type="PANTHER" id="PTHR45993">
    <property type="entry name" value="B-CELL LYMPHOMA/LEUKEMIA 11"/>
    <property type="match status" value="1"/>
</dbReference>
<feature type="region of interest" description="Disordered" evidence="15">
    <location>
        <begin position="300"/>
        <end position="356"/>
    </location>
</feature>
<evidence type="ECO:0000256" key="7">
    <source>
        <dbReference type="ARBA" id="ARBA00022737"/>
    </source>
</evidence>
<dbReference type="FunFam" id="3.30.160.60:FF:001175">
    <property type="entry name" value="Zinc finger, C2H2 type"/>
    <property type="match status" value="1"/>
</dbReference>
<evidence type="ECO:0000256" key="10">
    <source>
        <dbReference type="ARBA" id="ARBA00022843"/>
    </source>
</evidence>
<organism evidence="17 18">
    <name type="scientific">Heterocephalus glaber</name>
    <name type="common">Naked mole rat</name>
    <dbReference type="NCBI Taxonomy" id="10181"/>
    <lineage>
        <taxon>Eukaryota</taxon>
        <taxon>Metazoa</taxon>
        <taxon>Chordata</taxon>
        <taxon>Craniata</taxon>
        <taxon>Vertebrata</taxon>
        <taxon>Euteleostomi</taxon>
        <taxon>Mammalia</taxon>
        <taxon>Eutheria</taxon>
        <taxon>Euarchontoglires</taxon>
        <taxon>Glires</taxon>
        <taxon>Rodentia</taxon>
        <taxon>Hystricomorpha</taxon>
        <taxon>Bathyergidae</taxon>
        <taxon>Heterocephalus</taxon>
    </lineage>
</organism>
<dbReference type="FunFam" id="3.30.160.60:FF:000046">
    <property type="entry name" value="Putative B-cell lymphoma/leukemia 11A"/>
    <property type="match status" value="1"/>
</dbReference>
<feature type="region of interest" description="Disordered" evidence="15">
    <location>
        <begin position="561"/>
        <end position="617"/>
    </location>
</feature>
<feature type="compositionally biased region" description="Gly residues" evidence="15">
    <location>
        <begin position="574"/>
        <end position="593"/>
    </location>
</feature>
<dbReference type="InterPro" id="IPR036236">
    <property type="entry name" value="Znf_C2H2_sf"/>
</dbReference>
<dbReference type="SMART" id="SM00355">
    <property type="entry name" value="ZnF_C2H2"/>
    <property type="match status" value="6"/>
</dbReference>
<evidence type="ECO:0000256" key="6">
    <source>
        <dbReference type="ARBA" id="ARBA00022723"/>
    </source>
</evidence>
<keyword evidence="12" id="KW-0804">Transcription</keyword>
<evidence type="ECO:0000313" key="17">
    <source>
        <dbReference type="Proteomes" id="UP000694906"/>
    </source>
</evidence>
<feature type="compositionally biased region" description="Basic and acidic residues" evidence="15">
    <location>
        <begin position="440"/>
        <end position="458"/>
    </location>
</feature>
<evidence type="ECO:0000256" key="13">
    <source>
        <dbReference type="ARBA" id="ARBA00023242"/>
    </source>
</evidence>
<keyword evidence="7" id="KW-0677">Repeat</keyword>
<dbReference type="InterPro" id="IPR051497">
    <property type="entry name" value="Dev/Hematopoietic_TF"/>
</dbReference>
<gene>
    <name evidence="18" type="primary">Bcl11b</name>
</gene>
<feature type="compositionally biased region" description="Acidic residues" evidence="15">
    <location>
        <begin position="459"/>
        <end position="475"/>
    </location>
</feature>
<keyword evidence="8 14" id="KW-0863">Zinc-finger</keyword>
<keyword evidence="2" id="KW-0488">Methylation</keyword>
<keyword evidence="17" id="KW-1185">Reference proteome</keyword>
<evidence type="ECO:0000256" key="5">
    <source>
        <dbReference type="ARBA" id="ARBA00022553"/>
    </source>
</evidence>
<dbReference type="GO" id="GO:0003700">
    <property type="term" value="F:DNA-binding transcription factor activity"/>
    <property type="evidence" value="ECO:0007669"/>
    <property type="project" value="TreeGrafter"/>
</dbReference>
<keyword evidence="6" id="KW-0479">Metal-binding</keyword>
<dbReference type="InterPro" id="IPR057448">
    <property type="entry name" value="BCL-11A_Znf_CCHC"/>
</dbReference>
<feature type="domain" description="C2H2-type" evidence="16">
    <location>
        <begin position="728"/>
        <end position="755"/>
    </location>
</feature>
<dbReference type="RefSeq" id="XP_004837041.1">
    <property type="nucleotide sequence ID" value="XM_004836984.2"/>
</dbReference>
<keyword evidence="13" id="KW-0539">Nucleus</keyword>
<dbReference type="PROSITE" id="PS50157">
    <property type="entry name" value="ZINC_FINGER_C2H2_2"/>
    <property type="match status" value="6"/>
</dbReference>
<evidence type="ECO:0000256" key="4">
    <source>
        <dbReference type="ARBA" id="ARBA00022499"/>
    </source>
</evidence>
<feature type="compositionally biased region" description="Polar residues" evidence="15">
    <location>
        <begin position="669"/>
        <end position="684"/>
    </location>
</feature>
<dbReference type="CTD" id="64919"/>
<feature type="region of interest" description="Disordered" evidence="15">
    <location>
        <begin position="669"/>
        <end position="726"/>
    </location>
</feature>
<dbReference type="GO" id="GO:0000978">
    <property type="term" value="F:RNA polymerase II cis-regulatory region sequence-specific DNA binding"/>
    <property type="evidence" value="ECO:0007669"/>
    <property type="project" value="TreeGrafter"/>
</dbReference>
<evidence type="ECO:0000256" key="15">
    <source>
        <dbReference type="SAM" id="MobiDB-lite"/>
    </source>
</evidence>
<proteinExistence type="predicted"/>
<reference evidence="18" key="1">
    <citation type="submission" date="2025-08" db="UniProtKB">
        <authorList>
            <consortium name="RefSeq"/>
        </authorList>
    </citation>
    <scope>IDENTIFICATION</scope>
</reference>
<dbReference type="GO" id="GO:0016514">
    <property type="term" value="C:SWI/SNF complex"/>
    <property type="evidence" value="ECO:0007669"/>
    <property type="project" value="UniProtKB-ARBA"/>
</dbReference>
<dbReference type="InterPro" id="IPR056438">
    <property type="entry name" value="Znf-C2H2_CTCF"/>
</dbReference>
<evidence type="ECO:0000256" key="14">
    <source>
        <dbReference type="PROSITE-ProRule" id="PRU00042"/>
    </source>
</evidence>
<feature type="compositionally biased region" description="Low complexity" evidence="15">
    <location>
        <begin position="685"/>
        <end position="707"/>
    </location>
</feature>
<evidence type="ECO:0000256" key="2">
    <source>
        <dbReference type="ARBA" id="ARBA00022481"/>
    </source>
</evidence>
<keyword evidence="5" id="KW-0597">Phosphoprotein</keyword>
<dbReference type="PANTHER" id="PTHR45993:SF4">
    <property type="entry name" value="B-CELL LYMPHOMA_LEUKEMIA 11B"/>
    <property type="match status" value="1"/>
</dbReference>
<sequence length="826" mass="88734">MSRRKQGNPQHLSQRELITPEADHVEAAILEEDEGLEIEEPSGLGLMVGGPDPDLLTCGQCQMNFPLGDILVFIEHKKKQCGGSLGACYDKGLDKGSPPPSSRSELRKVSEPVEIGIQVTPDEDDHLLSPTKGICPKQENIAGKDEPSSYICTTCKQPFNSAWFLLQHAQNTHGFRIYLEPGPASSSLTPRLTIPPPLGPEAVAQSPLMNFLGDSNPFNLLRMTGPILRDHPGFGEGRLPGTPPLFSPPPRHHLDPHRLSAEEMGLVAQHPSAFDRVMRLNPLAIDSPAMDFSRRLRELAGNSATPPPVSPGRGNPMHRLLNPFQPSPKSPFLSTPPLPPMAPGGTPPPQPPTKSKSCEFCGKTFKFQSNLIVHRRSHTGEKPYKCQLCDHACSQASKLKRHMKTHMHKAGSLAGRSDDGLSVASSPEPGTSELAGEGLKAADGDFRHHESDPSLGHEPEEEDEEEEEEEEELLLENESRPESSFSMDSELSRNRENGGGVVAGVAGAGGVGVGGAAKALADEKALVLGKVMENVGLGALPPQYGDLLADKQKRGAFLKRAAGGGDAGDEDDAGGCGDSGATGAVNGRGGGFAPGTEPFPGLFPRKPAPMPSPGHNSKRIKVEKDLELPPAALIPSENVYSQWLVGYAASRHFMKDPFLGFTDARQSPFATSSEHSSENGSLRFSTPPGDLLDGGLSGRSGTASGGSTPHLGGPGPGRPSSKEGRRSDTCEYCGKVFKNCSNLTVHRRSHTGERPYKCELCNYACAQSSKLTRHMKTHGQIGKEVYRCDICQMPFSVYSTLEKHMKKWHGEHLLTNDVKIEQAERS</sequence>
<dbReference type="GO" id="GO:0045944">
    <property type="term" value="P:positive regulation of transcription by RNA polymerase II"/>
    <property type="evidence" value="ECO:0007669"/>
    <property type="project" value="TreeGrafter"/>
</dbReference>
<keyword evidence="11" id="KW-0805">Transcription regulation</keyword>
<feature type="compositionally biased region" description="Basic residues" evidence="15">
    <location>
        <begin position="400"/>
        <end position="409"/>
    </location>
</feature>
<evidence type="ECO:0000256" key="9">
    <source>
        <dbReference type="ARBA" id="ARBA00022833"/>
    </source>
</evidence>
<keyword evidence="3" id="KW-0678">Repressor</keyword>
<keyword evidence="10" id="KW-0832">Ubl conjugation</keyword>
<dbReference type="Pfam" id="PF23611">
    <property type="entry name" value="zf-C2H2_16"/>
    <property type="match status" value="1"/>
</dbReference>
<name>A0AAX6NU78_HETGA</name>
<comment type="subcellular location">
    <subcellularLocation>
        <location evidence="1">Nucleus</location>
    </subcellularLocation>
</comment>
<dbReference type="Gene3D" id="3.30.160.60">
    <property type="entry name" value="Classic Zinc Finger"/>
    <property type="match status" value="5"/>
</dbReference>
<dbReference type="SUPFAM" id="SSF57667">
    <property type="entry name" value="beta-beta-alpha zinc fingers"/>
    <property type="match status" value="3"/>
</dbReference>
<keyword evidence="9" id="KW-0862">Zinc</keyword>
<dbReference type="Pfam" id="PF00096">
    <property type="entry name" value="zf-C2H2"/>
    <property type="match status" value="4"/>
</dbReference>
<evidence type="ECO:0000313" key="18">
    <source>
        <dbReference type="RefSeq" id="XP_004837041.1"/>
    </source>
</evidence>
<dbReference type="FunFam" id="3.30.160.60:FF:000037">
    <property type="entry name" value="B-cell lymphoma/leukemia 11A isoform X1"/>
    <property type="match status" value="1"/>
</dbReference>
<evidence type="ECO:0000256" key="12">
    <source>
        <dbReference type="ARBA" id="ARBA00023163"/>
    </source>
</evidence>
<protein>
    <submittedName>
        <fullName evidence="18">B-cell lymphoma/leukemia 11B isoform X3</fullName>
    </submittedName>
</protein>
<accession>A0AAX6NU78</accession>
<dbReference type="Pfam" id="PF25491">
    <property type="entry name" value="CCHC_BCL-11A"/>
    <property type="match status" value="1"/>
</dbReference>
<dbReference type="AlphaFoldDB" id="A0AAX6NU78"/>
<dbReference type="Proteomes" id="UP000694906">
    <property type="component" value="Unplaced"/>
</dbReference>
<evidence type="ECO:0000256" key="3">
    <source>
        <dbReference type="ARBA" id="ARBA00022491"/>
    </source>
</evidence>
<feature type="compositionally biased region" description="Pro residues" evidence="15">
    <location>
        <begin position="325"/>
        <end position="352"/>
    </location>
</feature>
<feature type="domain" description="C2H2-type" evidence="16">
    <location>
        <begin position="384"/>
        <end position="411"/>
    </location>
</feature>
<feature type="region of interest" description="Disordered" evidence="15">
    <location>
        <begin position="400"/>
        <end position="498"/>
    </location>
</feature>
<dbReference type="GO" id="GO:0008270">
    <property type="term" value="F:zinc ion binding"/>
    <property type="evidence" value="ECO:0007669"/>
    <property type="project" value="UniProtKB-KW"/>
</dbReference>
<feature type="domain" description="C2H2-type" evidence="16">
    <location>
        <begin position="356"/>
        <end position="383"/>
    </location>
</feature>
<evidence type="ECO:0000259" key="16">
    <source>
        <dbReference type="PROSITE" id="PS50157"/>
    </source>
</evidence>
<evidence type="ECO:0000256" key="1">
    <source>
        <dbReference type="ARBA" id="ARBA00004123"/>
    </source>
</evidence>
<feature type="domain" description="C2H2-type" evidence="16">
    <location>
        <begin position="150"/>
        <end position="173"/>
    </location>
</feature>
<dbReference type="FunFam" id="3.30.160.60:FF:000106">
    <property type="entry name" value="B-cell lymphoma/leukemia 11A isoform X2"/>
    <property type="match status" value="1"/>
</dbReference>
<dbReference type="PROSITE" id="PS00028">
    <property type="entry name" value="ZINC_FINGER_C2H2_1"/>
    <property type="match status" value="6"/>
</dbReference>
<dbReference type="GeneID" id="101712090"/>
<feature type="domain" description="C2H2-type" evidence="16">
    <location>
        <begin position="786"/>
        <end position="809"/>
    </location>
</feature>
<feature type="domain" description="C2H2-type" evidence="16">
    <location>
        <begin position="756"/>
        <end position="778"/>
    </location>
</feature>
<dbReference type="InterPro" id="IPR013087">
    <property type="entry name" value="Znf_C2H2_type"/>
</dbReference>